<proteinExistence type="predicted"/>
<evidence type="ECO:0000313" key="1">
    <source>
        <dbReference type="EMBL" id="KAF3539016.1"/>
    </source>
</evidence>
<dbReference type="EMBL" id="QGKX02001290">
    <property type="protein sequence ID" value="KAF3539016.1"/>
    <property type="molecule type" value="Genomic_DNA"/>
</dbReference>
<dbReference type="AlphaFoldDB" id="A0A8S9QB14"/>
<accession>A0A8S9QB14</accession>
<sequence length="215" mass="23742">MIPMRTSTYMKDQKLICSGKLSVRQTDDGAIKKSWLKSNPSSLALNADRLGNLMARRQISAIFASISPRLRQKGSPRDLQGAHNYAIGSDLGRTTGALVFFGCWSKVIGSILRSSDRPSRNIDRVISGHVRSGVSQRSTDTSLNGLTLLTDVTIIRLEFATLMVGFTTVGVENGYDEVNVQIPAKYKYVFPQQIMLDQENVATYVPEIKVRSNSI</sequence>
<protein>
    <submittedName>
        <fullName evidence="1">Uncharacterized protein</fullName>
    </submittedName>
</protein>
<comment type="caution">
    <text evidence="1">The sequence shown here is derived from an EMBL/GenBank/DDBJ whole genome shotgun (WGS) entry which is preliminary data.</text>
</comment>
<gene>
    <name evidence="1" type="ORF">F2Q69_00023966</name>
</gene>
<reference evidence="1" key="1">
    <citation type="submission" date="2019-12" db="EMBL/GenBank/DDBJ databases">
        <title>Genome sequencing and annotation of Brassica cretica.</title>
        <authorList>
            <person name="Studholme D.J."/>
            <person name="Sarris P."/>
        </authorList>
    </citation>
    <scope>NUCLEOTIDE SEQUENCE</scope>
    <source>
        <strain evidence="1">PFS-109/04</strain>
        <tissue evidence="1">Leaf</tissue>
    </source>
</reference>
<dbReference type="Proteomes" id="UP000712600">
    <property type="component" value="Unassembled WGS sequence"/>
</dbReference>
<evidence type="ECO:0000313" key="2">
    <source>
        <dbReference type="Proteomes" id="UP000712600"/>
    </source>
</evidence>
<organism evidence="1 2">
    <name type="scientific">Brassica cretica</name>
    <name type="common">Mustard</name>
    <dbReference type="NCBI Taxonomy" id="69181"/>
    <lineage>
        <taxon>Eukaryota</taxon>
        <taxon>Viridiplantae</taxon>
        <taxon>Streptophyta</taxon>
        <taxon>Embryophyta</taxon>
        <taxon>Tracheophyta</taxon>
        <taxon>Spermatophyta</taxon>
        <taxon>Magnoliopsida</taxon>
        <taxon>eudicotyledons</taxon>
        <taxon>Gunneridae</taxon>
        <taxon>Pentapetalae</taxon>
        <taxon>rosids</taxon>
        <taxon>malvids</taxon>
        <taxon>Brassicales</taxon>
        <taxon>Brassicaceae</taxon>
        <taxon>Brassiceae</taxon>
        <taxon>Brassica</taxon>
    </lineage>
</organism>
<name>A0A8S9QB14_BRACR</name>